<dbReference type="GO" id="GO:0016757">
    <property type="term" value="F:glycosyltransferase activity"/>
    <property type="evidence" value="ECO:0007669"/>
    <property type="project" value="UniProtKB-KW"/>
</dbReference>
<dbReference type="InterPro" id="IPR037828">
    <property type="entry name" value="GH94N_ChBP"/>
</dbReference>
<comment type="caution">
    <text evidence="5">The sequence shown here is derived from an EMBL/GenBank/DDBJ whole genome shotgun (WGS) entry which is preliminary data.</text>
</comment>
<dbReference type="InterPro" id="IPR052047">
    <property type="entry name" value="GH94_Enzymes"/>
</dbReference>
<dbReference type="PANTHER" id="PTHR37469:SF2">
    <property type="entry name" value="CELLOBIONIC ACID PHOSPHORYLASE"/>
    <property type="match status" value="1"/>
</dbReference>
<feature type="domain" description="Glycosyl hydrolase 94 supersandwich" evidence="3">
    <location>
        <begin position="11"/>
        <end position="281"/>
    </location>
</feature>
<dbReference type="AlphaFoldDB" id="A0A369BFU1"/>
<proteinExistence type="predicted"/>
<dbReference type="CDD" id="cd11755">
    <property type="entry name" value="GH94N_ChBP_like"/>
    <property type="match status" value="1"/>
</dbReference>
<name>A0A369BFU1_9FIRM</name>
<evidence type="ECO:0000313" key="6">
    <source>
        <dbReference type="Proteomes" id="UP000253034"/>
    </source>
</evidence>
<protein>
    <submittedName>
        <fullName evidence="5">Cellobiose phosphorylase</fullName>
    </submittedName>
</protein>
<dbReference type="InterPro" id="IPR012341">
    <property type="entry name" value="6hp_glycosidase-like_sf"/>
</dbReference>
<dbReference type="InterPro" id="IPR011013">
    <property type="entry name" value="Gal_mutarotase_sf_dom"/>
</dbReference>
<dbReference type="InterPro" id="IPR008928">
    <property type="entry name" value="6-hairpin_glycosidase_sf"/>
</dbReference>
<dbReference type="SUPFAM" id="SSF48208">
    <property type="entry name" value="Six-hairpin glycosidases"/>
    <property type="match status" value="1"/>
</dbReference>
<gene>
    <name evidence="5" type="ORF">DFR58_103182</name>
</gene>
<sequence>MRYGYFDKKEREYVITRPDTPTPWINYIGMGKYGGIVSNTGGGYSFDRDPQNRRITRYRYNNIPMDRPGRYIYIRDAADGEYWNPGWQPVQGKLDSYCCRHGLGYTVLQGENKGVASEVTYFVPDDKNFEIWLVKLKNLTGAPRRLQVFSYAEFCFWDAIKDQQNIDWCQQINQCKYEDKIIVYYPHEFEQSMEGAFVASGEEVASYDASLEAFIGKYRSESNPIAVELGACSNSTSYRMNGVGAFCVNVELQQNEEREMVFILGSAQDRSKIREEIREYLRPEFARESLRRLKEYWSSYLDKLYVETPDEDMNLFVNLWNQYQCKVTFNWSRFVSLYQTGLGRGMGFRDSAQDIMGVMHSIPDEAKGLITNILKCQYTDGRAYHLYFPLTGSGGEGDAPIKKFDWYSDDHLWIIMSVDDYIKETGDFDFLDMEVPYNDKQTVGTVWEHMCRAIEFTGANLGPNKLALAGRADWNDTLNLDMGNGVAESVFTSMLYCNVLNTMIELCSYLGRDEDSIKYTHMFSDMKEAINSSCWDGEWYKRAFDDMGMPLGSETCEYGKIYINSQSWAVLGKVATEEYAKKCLEAVEKYLNSEYGIATVYPAYRQFDKSKGGITTYPPGTKENGGIFLHTNPWVMIANIMIGNGDRAFKYYKQILPAARNDAAELLEVEPYVYPQNILGREHPQFGTGRNSWLSGTAAWNMLASSRYILGIRQGYDCLTVDPCIPSEWEGFKAKRVFRGAVYNIEVKNPDRVSKGVRKLVVDGSETDKIPVFGKGTTHSVTVIMG</sequence>
<dbReference type="Gene3D" id="1.20.890.20">
    <property type="entry name" value="mpn423 like domain"/>
    <property type="match status" value="1"/>
</dbReference>
<keyword evidence="2" id="KW-0808">Transferase</keyword>
<dbReference type="Proteomes" id="UP000253034">
    <property type="component" value="Unassembled WGS sequence"/>
</dbReference>
<dbReference type="GO" id="GO:0030246">
    <property type="term" value="F:carbohydrate binding"/>
    <property type="evidence" value="ECO:0007669"/>
    <property type="project" value="InterPro"/>
</dbReference>
<dbReference type="GO" id="GO:0005975">
    <property type="term" value="P:carbohydrate metabolic process"/>
    <property type="evidence" value="ECO:0007669"/>
    <property type="project" value="InterPro"/>
</dbReference>
<evidence type="ECO:0000256" key="2">
    <source>
        <dbReference type="ARBA" id="ARBA00022679"/>
    </source>
</evidence>
<dbReference type="Pfam" id="PF17167">
    <property type="entry name" value="Glyco_hydro_94"/>
    <property type="match status" value="1"/>
</dbReference>
<dbReference type="SMART" id="SM01068">
    <property type="entry name" value="CBM_X"/>
    <property type="match status" value="1"/>
</dbReference>
<accession>A0A369BFU1</accession>
<dbReference type="Gene3D" id="2.60.420.10">
    <property type="entry name" value="Maltose phosphorylase, domain 3"/>
    <property type="match status" value="1"/>
</dbReference>
<evidence type="ECO:0000259" key="4">
    <source>
        <dbReference type="Pfam" id="PF17167"/>
    </source>
</evidence>
<evidence type="ECO:0000256" key="1">
    <source>
        <dbReference type="ARBA" id="ARBA00022676"/>
    </source>
</evidence>
<keyword evidence="6" id="KW-1185">Reference proteome</keyword>
<organism evidence="5 6">
    <name type="scientific">Anaerobacterium chartisolvens</name>
    <dbReference type="NCBI Taxonomy" id="1297424"/>
    <lineage>
        <taxon>Bacteria</taxon>
        <taxon>Bacillati</taxon>
        <taxon>Bacillota</taxon>
        <taxon>Clostridia</taxon>
        <taxon>Eubacteriales</taxon>
        <taxon>Oscillospiraceae</taxon>
        <taxon>Anaerobacterium</taxon>
    </lineage>
</organism>
<dbReference type="Gene3D" id="1.50.10.10">
    <property type="match status" value="1"/>
</dbReference>
<dbReference type="Pfam" id="PF06165">
    <property type="entry name" value="GH94_b-supersand"/>
    <property type="match status" value="1"/>
</dbReference>
<dbReference type="SUPFAM" id="SSF74650">
    <property type="entry name" value="Galactose mutarotase-like"/>
    <property type="match status" value="1"/>
</dbReference>
<dbReference type="RefSeq" id="WP_114296495.1">
    <property type="nucleotide sequence ID" value="NZ_QPJT01000003.1"/>
</dbReference>
<evidence type="ECO:0000313" key="5">
    <source>
        <dbReference type="EMBL" id="RCX19436.1"/>
    </source>
</evidence>
<dbReference type="InterPro" id="IPR010383">
    <property type="entry name" value="Glyco_hydrolase_94_b-supersand"/>
</dbReference>
<dbReference type="Gene3D" id="2.70.98.40">
    <property type="entry name" value="Glycoside hydrolase, family 65, N-terminal domain"/>
    <property type="match status" value="1"/>
</dbReference>
<feature type="domain" description="Glycosyl hydrolase 94 catalytic" evidence="4">
    <location>
        <begin position="296"/>
        <end position="711"/>
    </location>
</feature>
<keyword evidence="1" id="KW-0328">Glycosyltransferase</keyword>
<dbReference type="EMBL" id="QPJT01000003">
    <property type="protein sequence ID" value="RCX19436.1"/>
    <property type="molecule type" value="Genomic_DNA"/>
</dbReference>
<evidence type="ECO:0000259" key="3">
    <source>
        <dbReference type="Pfam" id="PF06165"/>
    </source>
</evidence>
<reference evidence="5 6" key="1">
    <citation type="submission" date="2018-07" db="EMBL/GenBank/DDBJ databases">
        <title>Genomic Encyclopedia of Type Strains, Phase IV (KMG-IV): sequencing the most valuable type-strain genomes for metagenomic binning, comparative biology and taxonomic classification.</title>
        <authorList>
            <person name="Goeker M."/>
        </authorList>
    </citation>
    <scope>NUCLEOTIDE SEQUENCE [LARGE SCALE GENOMIC DNA]</scope>
    <source>
        <strain evidence="5 6">DSM 27016</strain>
    </source>
</reference>
<dbReference type="InterPro" id="IPR037018">
    <property type="entry name" value="GH65_N"/>
</dbReference>
<dbReference type="InterPro" id="IPR033432">
    <property type="entry name" value="GH94_catalytic"/>
</dbReference>
<dbReference type="OrthoDB" id="9769991at2"/>
<dbReference type="PANTHER" id="PTHR37469">
    <property type="entry name" value="CELLOBIONIC ACID PHOSPHORYLASE-RELATED"/>
    <property type="match status" value="1"/>
</dbReference>